<evidence type="ECO:0000313" key="2">
    <source>
        <dbReference type="EMBL" id="MBD5770304.1"/>
    </source>
</evidence>
<sequence length="134" mass="15531">MNIRFDHLSLSAKEPEKIKDFLIELLDLEVKTRPNFSFSGYFLFAGDKDVIHIFPQQSDIEAHNLENCFVPNIVHHVSFFSDNYDEVMQKIAQMGLRYNINNVPNSPVKQIFVRAPENLIIEIQAIPNNDNLNK</sequence>
<dbReference type="Proteomes" id="UP000604161">
    <property type="component" value="Unassembled WGS sequence"/>
</dbReference>
<dbReference type="InterPro" id="IPR029068">
    <property type="entry name" value="Glyas_Bleomycin-R_OHBP_Dase"/>
</dbReference>
<reference evidence="2 3" key="1">
    <citation type="submission" date="2020-09" db="EMBL/GenBank/DDBJ databases">
        <title>Marinomonas sp. nov., isolated from the cysticercosis algae of Qingdao, China.</title>
        <authorList>
            <person name="Sun X."/>
        </authorList>
    </citation>
    <scope>NUCLEOTIDE SEQUENCE [LARGE SCALE GENOMIC DNA]</scope>
    <source>
        <strain evidence="2 3">SM2066</strain>
    </source>
</reference>
<dbReference type="InterPro" id="IPR004360">
    <property type="entry name" value="Glyas_Fos-R_dOase_dom"/>
</dbReference>
<gene>
    <name evidence="2" type="ORF">IF202_04500</name>
</gene>
<organism evidence="2 3">
    <name type="scientific">Marinomonas colpomeniae</name>
    <dbReference type="NCBI Taxonomy" id="2774408"/>
    <lineage>
        <taxon>Bacteria</taxon>
        <taxon>Pseudomonadati</taxon>
        <taxon>Pseudomonadota</taxon>
        <taxon>Gammaproteobacteria</taxon>
        <taxon>Oceanospirillales</taxon>
        <taxon>Oceanospirillaceae</taxon>
        <taxon>Marinomonas</taxon>
    </lineage>
</organism>
<feature type="domain" description="Glyoxalase/fosfomycin resistance/dioxygenase" evidence="1">
    <location>
        <begin position="4"/>
        <end position="92"/>
    </location>
</feature>
<dbReference type="PANTHER" id="PTHR46142">
    <property type="match status" value="1"/>
</dbReference>
<accession>A0ABR8NXQ9</accession>
<evidence type="ECO:0000259" key="1">
    <source>
        <dbReference type="Pfam" id="PF00903"/>
    </source>
</evidence>
<dbReference type="EMBL" id="JACYFC010000001">
    <property type="protein sequence ID" value="MBD5770304.1"/>
    <property type="molecule type" value="Genomic_DNA"/>
</dbReference>
<dbReference type="PANTHER" id="PTHR46142:SF3">
    <property type="entry name" value="F18B13.24 PROTEIN"/>
    <property type="match status" value="1"/>
</dbReference>
<dbReference type="RefSeq" id="WP_191593657.1">
    <property type="nucleotide sequence ID" value="NZ_JACYFC010000001.1"/>
</dbReference>
<protein>
    <recommendedName>
        <fullName evidence="1">Glyoxalase/fosfomycin resistance/dioxygenase domain-containing protein</fullName>
    </recommendedName>
</protein>
<dbReference type="Pfam" id="PF00903">
    <property type="entry name" value="Glyoxalase"/>
    <property type="match status" value="1"/>
</dbReference>
<comment type="caution">
    <text evidence="2">The sequence shown here is derived from an EMBL/GenBank/DDBJ whole genome shotgun (WGS) entry which is preliminary data.</text>
</comment>
<evidence type="ECO:0000313" key="3">
    <source>
        <dbReference type="Proteomes" id="UP000604161"/>
    </source>
</evidence>
<dbReference type="Gene3D" id="3.10.180.10">
    <property type="entry name" value="2,3-Dihydroxybiphenyl 1,2-Dioxygenase, domain 1"/>
    <property type="match status" value="1"/>
</dbReference>
<dbReference type="SUPFAM" id="SSF54593">
    <property type="entry name" value="Glyoxalase/Bleomycin resistance protein/Dihydroxybiphenyl dioxygenase"/>
    <property type="match status" value="1"/>
</dbReference>
<keyword evidence="3" id="KW-1185">Reference proteome</keyword>
<name>A0ABR8NXQ9_9GAMM</name>
<proteinExistence type="predicted"/>